<dbReference type="KEGG" id="rak:A1C_00155"/>
<reference evidence="1" key="1">
    <citation type="submission" date="2007-09" db="EMBL/GenBank/DDBJ databases">
        <title>Complete Genome Sequence of Rickettsia akari.</title>
        <authorList>
            <person name="Madan A."/>
            <person name="Fahey J."/>
            <person name="Helton E."/>
            <person name="Ketteman M."/>
            <person name="Madan A."/>
            <person name="Rodrigues S."/>
            <person name="Sanchez A."/>
            <person name="Whiting M."/>
            <person name="Dasch G."/>
            <person name="Eremeeva M."/>
        </authorList>
    </citation>
    <scope>NUCLEOTIDE SEQUENCE</scope>
    <source>
        <strain evidence="1">Hartford</strain>
    </source>
</reference>
<proteinExistence type="predicted"/>
<protein>
    <submittedName>
        <fullName evidence="1">Cell surface antigen-like protein Sca10</fullName>
    </submittedName>
</protein>
<accession>A8GLU1</accession>
<dbReference type="HOGENOM" id="CLU_3084237_0_0_5"/>
<dbReference type="EMBL" id="CP000847">
    <property type="protein sequence ID" value="ABV74366.1"/>
    <property type="molecule type" value="Genomic_DNA"/>
</dbReference>
<name>A8GLU1_RICAH</name>
<evidence type="ECO:0000313" key="2">
    <source>
        <dbReference type="Proteomes" id="UP000006830"/>
    </source>
</evidence>
<organism evidence="1 2">
    <name type="scientific">Rickettsia akari (strain Hartford)</name>
    <dbReference type="NCBI Taxonomy" id="293614"/>
    <lineage>
        <taxon>Bacteria</taxon>
        <taxon>Pseudomonadati</taxon>
        <taxon>Pseudomonadota</taxon>
        <taxon>Alphaproteobacteria</taxon>
        <taxon>Rickettsiales</taxon>
        <taxon>Rickettsiaceae</taxon>
        <taxon>Rickettsieae</taxon>
        <taxon>Rickettsia</taxon>
        <taxon>spotted fever group</taxon>
    </lineage>
</organism>
<dbReference type="Proteomes" id="UP000006830">
    <property type="component" value="Chromosome"/>
</dbReference>
<dbReference type="AlphaFoldDB" id="A8GLU1"/>
<sequence length="52" mass="6005">MASFESVVVAVPHENNTYLHNVMDPIRGGDMSQDWRSNNGAQHQPQNWDYLF</sequence>
<gene>
    <name evidence="1" type="ordered locus">A1C_00155</name>
</gene>
<evidence type="ECO:0000313" key="1">
    <source>
        <dbReference type="EMBL" id="ABV74366.1"/>
    </source>
</evidence>
<keyword evidence="2" id="KW-1185">Reference proteome</keyword>